<sequence length="687" mass="71571">MKRMEFSVPEMIDTRYRVKEKIGSGAMANVYSAEDTRLGRAVALKILDPAHAADETFRARFQQEAESVASLNHPTIVSVYDTGTFSSGSVQVPFMVMELVGGKSLREILDARGELPVDEALSYGSQILEALQYAGDRGVVHRDIKPANVMILPQTEEDASQGRAGQVKVMDFGIASAMTESGEALAGEKTVMGTARYVSPEQARGETVDSRSDIYSAACVIYEMISGHSPFDADSTEELVSKHLSEVPQPPSAFAQQQIPAALDTVLLKALSKSRASRYQNADAFRTALAGAAASHGAGSTAASSYDDTATVPTTALGAGALATGAAAGAGATAGYTTSSQPAPTEETGLGSFFDNAEAEYSDDELYDYERNEALAKKKRRRAAWTKVITGMVIAALALFSIGTVLYYQNELNKVPTHEVPALQGVNREEAENTLRNMNLSVKWEEEFSDDVEKDNVIKTSPVTGTEVEEGTEVTVTLSDGPSRVAVPDNLEGQSESYVRSALEEAGFKAGRTSNVNSATVPAGMVVNTTPAAGEQADAGSTVDIILSTGKVEVPDVTGMTRDQAIAALQAPEVMLSTNIETVQTSGQPAGTVISQSSAPGTSIEQGSTVTIRVAAAPAPTAAPNNPNSNNNSNQGNNGNSNPGNSGSNNDTGSSENEPSSAPSSSAAPSAPASASAQPSASASARG</sequence>
<feature type="region of interest" description="Disordered" evidence="11">
    <location>
        <begin position="619"/>
        <end position="687"/>
    </location>
</feature>
<evidence type="ECO:0000256" key="5">
    <source>
        <dbReference type="ARBA" id="ARBA00022741"/>
    </source>
</evidence>
<keyword evidence="4" id="KW-0677">Repeat</keyword>
<dbReference type="Proteomes" id="UP000600171">
    <property type="component" value="Unassembled WGS sequence"/>
</dbReference>
<dbReference type="GO" id="GO:0004674">
    <property type="term" value="F:protein serine/threonine kinase activity"/>
    <property type="evidence" value="ECO:0007669"/>
    <property type="project" value="UniProtKB-KW"/>
</dbReference>
<feature type="binding site" evidence="10">
    <location>
        <position position="45"/>
    </location>
    <ligand>
        <name>ATP</name>
        <dbReference type="ChEBI" id="CHEBI:30616"/>
    </ligand>
</feature>
<feature type="transmembrane region" description="Helical" evidence="12">
    <location>
        <begin position="388"/>
        <end position="408"/>
    </location>
</feature>
<dbReference type="GO" id="GO:0005524">
    <property type="term" value="F:ATP binding"/>
    <property type="evidence" value="ECO:0007669"/>
    <property type="project" value="UniProtKB-UniRule"/>
</dbReference>
<evidence type="ECO:0000259" key="14">
    <source>
        <dbReference type="PROSITE" id="PS51178"/>
    </source>
</evidence>
<evidence type="ECO:0000256" key="12">
    <source>
        <dbReference type="SAM" id="Phobius"/>
    </source>
</evidence>
<dbReference type="SMART" id="SM00740">
    <property type="entry name" value="PASTA"/>
    <property type="match status" value="3"/>
</dbReference>
<dbReference type="InterPro" id="IPR017441">
    <property type="entry name" value="Protein_kinase_ATP_BS"/>
</dbReference>
<dbReference type="AlphaFoldDB" id="A0A917IWZ5"/>
<feature type="domain" description="Protein kinase" evidence="13">
    <location>
        <begin position="16"/>
        <end position="290"/>
    </location>
</feature>
<dbReference type="PROSITE" id="PS00108">
    <property type="entry name" value="PROTEIN_KINASE_ST"/>
    <property type="match status" value="1"/>
</dbReference>
<reference evidence="15 16" key="1">
    <citation type="journal article" date="2014" name="Int. J. Syst. Evol. Microbiol.">
        <title>Complete genome sequence of Corynebacterium casei LMG S-19264T (=DSM 44701T), isolated from a smear-ripened cheese.</title>
        <authorList>
            <consortium name="US DOE Joint Genome Institute (JGI-PGF)"/>
            <person name="Walter F."/>
            <person name="Albersmeier A."/>
            <person name="Kalinowski J."/>
            <person name="Ruckert C."/>
        </authorList>
    </citation>
    <scope>NUCLEOTIDE SEQUENCE [LARGE SCALE GENOMIC DNA]</scope>
    <source>
        <strain evidence="15 16">CCM 8669</strain>
    </source>
</reference>
<comment type="catalytic activity">
    <reaction evidence="8">
        <text>L-threonyl-[protein] + ATP = O-phospho-L-threonyl-[protein] + ADP + H(+)</text>
        <dbReference type="Rhea" id="RHEA:46608"/>
        <dbReference type="Rhea" id="RHEA-COMP:11060"/>
        <dbReference type="Rhea" id="RHEA-COMP:11605"/>
        <dbReference type="ChEBI" id="CHEBI:15378"/>
        <dbReference type="ChEBI" id="CHEBI:30013"/>
        <dbReference type="ChEBI" id="CHEBI:30616"/>
        <dbReference type="ChEBI" id="CHEBI:61977"/>
        <dbReference type="ChEBI" id="CHEBI:456216"/>
        <dbReference type="EC" id="2.7.11.1"/>
    </reaction>
</comment>
<feature type="domain" description="PASTA" evidence="14">
    <location>
        <begin position="548"/>
        <end position="616"/>
    </location>
</feature>
<feature type="region of interest" description="Disordered" evidence="11">
    <location>
        <begin position="333"/>
        <end position="352"/>
    </location>
</feature>
<dbReference type="InterPro" id="IPR008271">
    <property type="entry name" value="Ser/Thr_kinase_AS"/>
</dbReference>
<gene>
    <name evidence="15" type="ORF">GCM10007359_21920</name>
</gene>
<feature type="domain" description="PASTA" evidence="14">
    <location>
        <begin position="414"/>
        <end position="480"/>
    </location>
</feature>
<dbReference type="Gene3D" id="3.30.200.20">
    <property type="entry name" value="Phosphorylase Kinase, domain 1"/>
    <property type="match status" value="1"/>
</dbReference>
<keyword evidence="6 15" id="KW-0418">Kinase</keyword>
<dbReference type="PROSITE" id="PS50011">
    <property type="entry name" value="PROTEIN_KINASE_DOM"/>
    <property type="match status" value="1"/>
</dbReference>
<keyword evidence="16" id="KW-1185">Reference proteome</keyword>
<evidence type="ECO:0000256" key="1">
    <source>
        <dbReference type="ARBA" id="ARBA00012513"/>
    </source>
</evidence>
<organism evidence="15 16">
    <name type="scientific">Rothia aerolata</name>
    <dbReference type="NCBI Taxonomy" id="1812262"/>
    <lineage>
        <taxon>Bacteria</taxon>
        <taxon>Bacillati</taxon>
        <taxon>Actinomycetota</taxon>
        <taxon>Actinomycetes</taxon>
        <taxon>Micrococcales</taxon>
        <taxon>Micrococcaceae</taxon>
        <taxon>Rothia</taxon>
    </lineage>
</organism>
<dbReference type="Pfam" id="PF03793">
    <property type="entry name" value="PASTA"/>
    <property type="match status" value="3"/>
</dbReference>
<comment type="caution">
    <text evidence="15">The sequence shown here is derived from an EMBL/GenBank/DDBJ whole genome shotgun (WGS) entry which is preliminary data.</text>
</comment>
<evidence type="ECO:0000256" key="9">
    <source>
        <dbReference type="ARBA" id="ARBA00048679"/>
    </source>
</evidence>
<evidence type="ECO:0000256" key="4">
    <source>
        <dbReference type="ARBA" id="ARBA00022737"/>
    </source>
</evidence>
<dbReference type="Gene3D" id="3.30.10.20">
    <property type="match status" value="3"/>
</dbReference>
<dbReference type="InterPro" id="IPR000719">
    <property type="entry name" value="Prot_kinase_dom"/>
</dbReference>
<dbReference type="InterPro" id="IPR011009">
    <property type="entry name" value="Kinase-like_dom_sf"/>
</dbReference>
<evidence type="ECO:0000256" key="3">
    <source>
        <dbReference type="ARBA" id="ARBA00022679"/>
    </source>
</evidence>
<dbReference type="SMART" id="SM00220">
    <property type="entry name" value="S_TKc"/>
    <property type="match status" value="1"/>
</dbReference>
<keyword evidence="3" id="KW-0808">Transferase</keyword>
<name>A0A917IWZ5_9MICC</name>
<protein>
    <recommendedName>
        <fullName evidence="1">non-specific serine/threonine protein kinase</fullName>
        <ecNumber evidence="1">2.7.11.1</ecNumber>
    </recommendedName>
</protein>
<evidence type="ECO:0000313" key="15">
    <source>
        <dbReference type="EMBL" id="GGH67120.1"/>
    </source>
</evidence>
<dbReference type="EMBL" id="BMDC01000005">
    <property type="protein sequence ID" value="GGH67120.1"/>
    <property type="molecule type" value="Genomic_DNA"/>
</dbReference>
<evidence type="ECO:0000256" key="6">
    <source>
        <dbReference type="ARBA" id="ARBA00022777"/>
    </source>
</evidence>
<keyword evidence="12" id="KW-1133">Transmembrane helix</keyword>
<dbReference type="GO" id="GO:0045717">
    <property type="term" value="P:negative regulation of fatty acid biosynthetic process"/>
    <property type="evidence" value="ECO:0007669"/>
    <property type="project" value="UniProtKB-ARBA"/>
</dbReference>
<dbReference type="Gene3D" id="1.10.510.10">
    <property type="entry name" value="Transferase(Phosphotransferase) domain 1"/>
    <property type="match status" value="1"/>
</dbReference>
<dbReference type="PANTHER" id="PTHR43289">
    <property type="entry name" value="MITOGEN-ACTIVATED PROTEIN KINASE KINASE KINASE 20-RELATED"/>
    <property type="match status" value="1"/>
</dbReference>
<keyword evidence="7 10" id="KW-0067">ATP-binding</keyword>
<keyword evidence="5 10" id="KW-0547">Nucleotide-binding</keyword>
<keyword evidence="12" id="KW-0472">Membrane</keyword>
<dbReference type="FunFam" id="1.10.510.10:FF:000021">
    <property type="entry name" value="Serine/threonine protein kinase"/>
    <property type="match status" value="1"/>
</dbReference>
<proteinExistence type="predicted"/>
<evidence type="ECO:0000256" key="11">
    <source>
        <dbReference type="SAM" id="MobiDB-lite"/>
    </source>
</evidence>
<comment type="catalytic activity">
    <reaction evidence="9">
        <text>L-seryl-[protein] + ATP = O-phospho-L-seryl-[protein] + ADP + H(+)</text>
        <dbReference type="Rhea" id="RHEA:17989"/>
        <dbReference type="Rhea" id="RHEA-COMP:9863"/>
        <dbReference type="Rhea" id="RHEA-COMP:11604"/>
        <dbReference type="ChEBI" id="CHEBI:15378"/>
        <dbReference type="ChEBI" id="CHEBI:29999"/>
        <dbReference type="ChEBI" id="CHEBI:30616"/>
        <dbReference type="ChEBI" id="CHEBI:83421"/>
        <dbReference type="ChEBI" id="CHEBI:456216"/>
        <dbReference type="EC" id="2.7.11.1"/>
    </reaction>
</comment>
<evidence type="ECO:0000256" key="7">
    <source>
        <dbReference type="ARBA" id="ARBA00022840"/>
    </source>
</evidence>
<feature type="domain" description="PASTA" evidence="14">
    <location>
        <begin position="481"/>
        <end position="547"/>
    </location>
</feature>
<dbReference type="InterPro" id="IPR005543">
    <property type="entry name" value="PASTA_dom"/>
</dbReference>
<dbReference type="PANTHER" id="PTHR43289:SF6">
    <property type="entry name" value="SERINE_THREONINE-PROTEIN KINASE NEKL-3"/>
    <property type="match status" value="1"/>
</dbReference>
<evidence type="ECO:0000256" key="2">
    <source>
        <dbReference type="ARBA" id="ARBA00022527"/>
    </source>
</evidence>
<dbReference type="NCBIfam" id="NF033483">
    <property type="entry name" value="PknB_PASTA_kin"/>
    <property type="match status" value="1"/>
</dbReference>
<evidence type="ECO:0000256" key="8">
    <source>
        <dbReference type="ARBA" id="ARBA00047899"/>
    </source>
</evidence>
<dbReference type="CDD" id="cd06577">
    <property type="entry name" value="PASTA_pknB"/>
    <property type="match status" value="3"/>
</dbReference>
<feature type="region of interest" description="Disordered" evidence="11">
    <location>
        <begin position="583"/>
        <end position="606"/>
    </location>
</feature>
<dbReference type="PROSITE" id="PS00107">
    <property type="entry name" value="PROTEIN_KINASE_ATP"/>
    <property type="match status" value="1"/>
</dbReference>
<dbReference type="CDD" id="cd14014">
    <property type="entry name" value="STKc_PknB_like"/>
    <property type="match status" value="1"/>
</dbReference>
<dbReference type="EC" id="2.7.11.1" evidence="1"/>
<keyword evidence="2" id="KW-0723">Serine/threonine-protein kinase</keyword>
<keyword evidence="12" id="KW-0812">Transmembrane</keyword>
<accession>A0A917IWZ5</accession>
<dbReference type="Pfam" id="PF00069">
    <property type="entry name" value="Pkinase"/>
    <property type="match status" value="1"/>
</dbReference>
<evidence type="ECO:0000313" key="16">
    <source>
        <dbReference type="Proteomes" id="UP000600171"/>
    </source>
</evidence>
<evidence type="ECO:0000259" key="13">
    <source>
        <dbReference type="PROSITE" id="PS50011"/>
    </source>
</evidence>
<evidence type="ECO:0000256" key="10">
    <source>
        <dbReference type="PROSITE-ProRule" id="PRU10141"/>
    </source>
</evidence>
<dbReference type="PROSITE" id="PS51178">
    <property type="entry name" value="PASTA"/>
    <property type="match status" value="3"/>
</dbReference>
<dbReference type="FunFam" id="3.30.200.20:FF:000035">
    <property type="entry name" value="Serine/threonine protein kinase Stk1"/>
    <property type="match status" value="1"/>
</dbReference>
<dbReference type="SUPFAM" id="SSF56112">
    <property type="entry name" value="Protein kinase-like (PK-like)"/>
    <property type="match status" value="1"/>
</dbReference>